<reference evidence="2 3" key="1">
    <citation type="submission" date="2021-05" db="EMBL/GenBank/DDBJ databases">
        <title>Genome Assembly of Synthetic Allotetraploid Brassica napus Reveals Homoeologous Exchanges between Subgenomes.</title>
        <authorList>
            <person name="Davis J.T."/>
        </authorList>
    </citation>
    <scope>NUCLEOTIDE SEQUENCE [LARGE SCALE GENOMIC DNA]</scope>
    <source>
        <strain evidence="3">cv. Da-Ae</strain>
        <tissue evidence="2">Seedling</tissue>
    </source>
</reference>
<keyword evidence="3" id="KW-1185">Reference proteome</keyword>
<evidence type="ECO:0000313" key="2">
    <source>
        <dbReference type="EMBL" id="KAH0902255.1"/>
    </source>
</evidence>
<evidence type="ECO:0000313" key="3">
    <source>
        <dbReference type="Proteomes" id="UP000824890"/>
    </source>
</evidence>
<proteinExistence type="predicted"/>
<dbReference type="EMBL" id="JAGKQM010000011">
    <property type="protein sequence ID" value="KAH0902255.1"/>
    <property type="molecule type" value="Genomic_DNA"/>
</dbReference>
<feature type="domain" description="DUF3741" evidence="1">
    <location>
        <begin position="75"/>
        <end position="98"/>
    </location>
</feature>
<sequence>MNKSNEANGYITALYQHFHHHYQPTLGCTKKQLGVNRVYSIKRKKIASTLMQLMETTGKKIKSQSYSFPHISSYYCNSPSAKKPNVVSRLMALDLLPDDLGLSRSSRNRVRGHGLFEKG</sequence>
<organism evidence="2 3">
    <name type="scientific">Brassica napus</name>
    <name type="common">Rape</name>
    <dbReference type="NCBI Taxonomy" id="3708"/>
    <lineage>
        <taxon>Eukaryota</taxon>
        <taxon>Viridiplantae</taxon>
        <taxon>Streptophyta</taxon>
        <taxon>Embryophyta</taxon>
        <taxon>Tracheophyta</taxon>
        <taxon>Spermatophyta</taxon>
        <taxon>Magnoliopsida</taxon>
        <taxon>eudicotyledons</taxon>
        <taxon>Gunneridae</taxon>
        <taxon>Pentapetalae</taxon>
        <taxon>rosids</taxon>
        <taxon>malvids</taxon>
        <taxon>Brassicales</taxon>
        <taxon>Brassicaceae</taxon>
        <taxon>Brassiceae</taxon>
        <taxon>Brassica</taxon>
    </lineage>
</organism>
<evidence type="ECO:0000259" key="1">
    <source>
        <dbReference type="Pfam" id="PF14383"/>
    </source>
</evidence>
<dbReference type="Proteomes" id="UP000824890">
    <property type="component" value="Unassembled WGS sequence"/>
</dbReference>
<name>A0ABQ8BBQ9_BRANA</name>
<accession>A0ABQ8BBQ9</accession>
<dbReference type="InterPro" id="IPR032795">
    <property type="entry name" value="DUF3741-assoc"/>
</dbReference>
<protein>
    <recommendedName>
        <fullName evidence="1">DUF3741 domain-containing protein</fullName>
    </recommendedName>
</protein>
<dbReference type="Pfam" id="PF14383">
    <property type="entry name" value="VARLMGL"/>
    <property type="match status" value="1"/>
</dbReference>
<gene>
    <name evidence="2" type="ORF">HID58_041758</name>
</gene>
<comment type="caution">
    <text evidence="2">The sequence shown here is derived from an EMBL/GenBank/DDBJ whole genome shotgun (WGS) entry which is preliminary data.</text>
</comment>